<dbReference type="AlphaFoldDB" id="A0A0E3LPF8"/>
<gene>
    <name evidence="1" type="ORF">MSBRM_3448</name>
</gene>
<sequence length="97" mass="11383">MKEYISTDYRDFVELIDLMKDIKEKLNLDKIPHFTTLQKFVSRIPSSLFNLILSRILKLFYSHGENVSITATDATYLQVLTQVIIIHAEQESFKKVF</sequence>
<evidence type="ECO:0000313" key="2">
    <source>
        <dbReference type="Proteomes" id="UP000033033"/>
    </source>
</evidence>
<protein>
    <submittedName>
        <fullName evidence="1">Mobile element protein</fullName>
    </submittedName>
</protein>
<dbReference type="EMBL" id="CP009528">
    <property type="protein sequence ID" value="AKB56446.1"/>
    <property type="molecule type" value="Genomic_DNA"/>
</dbReference>
<name>A0A0E3LPF8_METBA</name>
<organism evidence="1 2">
    <name type="scientific">Methanosarcina barkeri MS</name>
    <dbReference type="NCBI Taxonomy" id="1434108"/>
    <lineage>
        <taxon>Archaea</taxon>
        <taxon>Methanobacteriati</taxon>
        <taxon>Methanobacteriota</taxon>
        <taxon>Stenosarchaea group</taxon>
        <taxon>Methanomicrobia</taxon>
        <taxon>Methanosarcinales</taxon>
        <taxon>Methanosarcinaceae</taxon>
        <taxon>Methanosarcina</taxon>
    </lineage>
</organism>
<dbReference type="Proteomes" id="UP000033033">
    <property type="component" value="Chromosome"/>
</dbReference>
<proteinExistence type="predicted"/>
<dbReference type="HOGENOM" id="CLU_2340139_0_0_2"/>
<keyword evidence="2" id="KW-1185">Reference proteome</keyword>
<dbReference type="KEGG" id="mby:MSBRM_3448"/>
<reference evidence="1 2" key="1">
    <citation type="submission" date="2014-07" db="EMBL/GenBank/DDBJ databases">
        <title>Methanogenic archaea and the global carbon cycle.</title>
        <authorList>
            <person name="Henriksen J.R."/>
            <person name="Luke J."/>
            <person name="Reinhart S."/>
            <person name="Benedict M.N."/>
            <person name="Youngblut N.D."/>
            <person name="Metcalf M.E."/>
            <person name="Whitaker R.J."/>
            <person name="Metcalf W.W."/>
        </authorList>
    </citation>
    <scope>NUCLEOTIDE SEQUENCE [LARGE SCALE GENOMIC DNA]</scope>
    <source>
        <strain evidence="1 2">MS</strain>
    </source>
</reference>
<dbReference type="PATRIC" id="fig|1434108.4.peg.4346"/>
<accession>A0A0E3LPF8</accession>
<evidence type="ECO:0000313" key="1">
    <source>
        <dbReference type="EMBL" id="AKB56446.1"/>
    </source>
</evidence>